<dbReference type="InterPro" id="IPR037214">
    <property type="entry name" value="TROVE_dom_sf"/>
</dbReference>
<dbReference type="GeneID" id="106669036"/>
<dbReference type="KEGG" id="clec:106669036"/>
<protein>
    <recommendedName>
        <fullName evidence="7">TROVE domain-containing protein</fullName>
    </recommendedName>
</protein>
<evidence type="ECO:0000259" key="7">
    <source>
        <dbReference type="PROSITE" id="PS50988"/>
    </source>
</evidence>
<dbReference type="InterPro" id="IPR040322">
    <property type="entry name" value="TROVE2"/>
</dbReference>
<evidence type="ECO:0000256" key="6">
    <source>
        <dbReference type="ARBA" id="ARBA00023274"/>
    </source>
</evidence>
<dbReference type="EnsemblMetazoa" id="XM_024224830.1">
    <property type="protein sequence ID" value="XP_024080598.1"/>
    <property type="gene ID" value="LOC106669036"/>
</dbReference>
<keyword evidence="3" id="KW-0963">Cytoplasm</keyword>
<evidence type="ECO:0000256" key="1">
    <source>
        <dbReference type="ARBA" id="ARBA00004496"/>
    </source>
</evidence>
<evidence type="ECO:0000256" key="2">
    <source>
        <dbReference type="ARBA" id="ARBA00007814"/>
    </source>
</evidence>
<keyword evidence="5" id="KW-0694">RNA-binding</keyword>
<dbReference type="Gene3D" id="3.40.50.410">
    <property type="entry name" value="von Willebrand factor, type A domain"/>
    <property type="match status" value="1"/>
</dbReference>
<dbReference type="PROSITE" id="PS50988">
    <property type="entry name" value="TROVE"/>
    <property type="match status" value="1"/>
</dbReference>
<evidence type="ECO:0000256" key="3">
    <source>
        <dbReference type="ARBA" id="ARBA00022490"/>
    </source>
</evidence>
<feature type="domain" description="TROVE" evidence="7">
    <location>
        <begin position="1"/>
        <end position="352"/>
    </location>
</feature>
<evidence type="ECO:0000313" key="8">
    <source>
        <dbReference type="EnsemblMetazoa" id="XP_024080598.1"/>
    </source>
</evidence>
<dbReference type="SUPFAM" id="SSF140864">
    <property type="entry name" value="TROVE domain-like"/>
    <property type="match status" value="1"/>
</dbReference>
<evidence type="ECO:0000256" key="5">
    <source>
        <dbReference type="ARBA" id="ARBA00022884"/>
    </source>
</evidence>
<proteinExistence type="inferred from homology"/>
<keyword evidence="6" id="KW-0687">Ribonucleoprotein</keyword>
<dbReference type="InterPro" id="IPR036465">
    <property type="entry name" value="vWFA_dom_sf"/>
</dbReference>
<name>A0A8I6SES7_CIMLE</name>
<reference evidence="8" key="1">
    <citation type="submission" date="2022-01" db="UniProtKB">
        <authorList>
            <consortium name="EnsemblMetazoa"/>
        </authorList>
    </citation>
    <scope>IDENTIFICATION</scope>
</reference>
<accession>A0A8I6SES7</accession>
<dbReference type="GO" id="GO:0003723">
    <property type="term" value="F:RNA binding"/>
    <property type="evidence" value="ECO:0007669"/>
    <property type="project" value="UniProtKB-KW"/>
</dbReference>
<dbReference type="AlphaFoldDB" id="A0A8I6SES7"/>
<dbReference type="GO" id="GO:0046872">
    <property type="term" value="F:metal ion binding"/>
    <property type="evidence" value="ECO:0007669"/>
    <property type="project" value="UniProtKB-KW"/>
</dbReference>
<dbReference type="GO" id="GO:1990904">
    <property type="term" value="C:ribonucleoprotein complex"/>
    <property type="evidence" value="ECO:0007669"/>
    <property type="project" value="UniProtKB-KW"/>
</dbReference>
<keyword evidence="4" id="KW-0479">Metal-binding</keyword>
<keyword evidence="9" id="KW-1185">Reference proteome</keyword>
<evidence type="ECO:0000313" key="9">
    <source>
        <dbReference type="Proteomes" id="UP000494040"/>
    </source>
</evidence>
<dbReference type="PANTHER" id="PTHR14202">
    <property type="entry name" value="60 KDA RIBONUCLEOPROTEIN SSA/RO"/>
    <property type="match status" value="1"/>
</dbReference>
<dbReference type="PANTHER" id="PTHR14202:SF0">
    <property type="entry name" value="RNA-BINDING PROTEIN RO60"/>
    <property type="match status" value="1"/>
</dbReference>
<evidence type="ECO:0000256" key="4">
    <source>
        <dbReference type="ARBA" id="ARBA00022723"/>
    </source>
</evidence>
<dbReference type="RefSeq" id="XP_024080598.1">
    <property type="nucleotide sequence ID" value="XM_024224830.1"/>
</dbReference>
<dbReference type="OrthoDB" id="6593576at2759"/>
<comment type="subcellular location">
    <subcellularLocation>
        <location evidence="1">Cytoplasm</location>
    </subcellularLocation>
</comment>
<dbReference type="Proteomes" id="UP000494040">
    <property type="component" value="Unassembled WGS sequence"/>
</dbReference>
<sequence length="520" mass="59087">MSERTIAESKLKRFLLYGSEELVYFPGSRVQYGHYLGANLASLRNLLNQVDKQKIFDLVKIVQNEKLASHICIVPLVISECCKISGWKEDALEFALTVLRTDKEFLMFCKFSYEILPDIGIGPLVTKFIREWYRRLHFWELVEIVSERPCCYGWYHRDVIKLANVNSPCPPRGAAFAYATGGAELMNQLYGNDGEAREVVQHLNRVEAFKNETDADKAVIEIGAYMHPIHTTNKSLLGNKQVWKALIRQMNLQELLTRLPTIQKKGFLRCPVLYSWDPHFVPHLCDRLESLGAVLQSKISPSRSCIEHQRWKNSSQLFCKRFSKPKSVNQDILNALKKQMEKALKNNAKMTTKNITVIVDCHKLSSSYCSHKRFVQADMAAAVTALYFGNTLANTKVLIFKGICHQYLQPRTSLDDVLSLISTDTAGSSSTREIGLYLSPTNSETLDTDLFVVIGANINYENYMKNVEDHGKENPRAPKFAFCSLGGIPNDRTFKYDKDVLLTSGFDDKVCEIIASFSNF</sequence>
<comment type="similarity">
    <text evidence="2">Belongs to the Ro 60 kDa family.</text>
</comment>
<dbReference type="InterPro" id="IPR008858">
    <property type="entry name" value="TROVE_dom"/>
</dbReference>
<organism evidence="8 9">
    <name type="scientific">Cimex lectularius</name>
    <name type="common">Bed bug</name>
    <name type="synonym">Acanthia lectularia</name>
    <dbReference type="NCBI Taxonomy" id="79782"/>
    <lineage>
        <taxon>Eukaryota</taxon>
        <taxon>Metazoa</taxon>
        <taxon>Ecdysozoa</taxon>
        <taxon>Arthropoda</taxon>
        <taxon>Hexapoda</taxon>
        <taxon>Insecta</taxon>
        <taxon>Pterygota</taxon>
        <taxon>Neoptera</taxon>
        <taxon>Paraneoptera</taxon>
        <taxon>Hemiptera</taxon>
        <taxon>Heteroptera</taxon>
        <taxon>Panheteroptera</taxon>
        <taxon>Cimicomorpha</taxon>
        <taxon>Cimicidae</taxon>
        <taxon>Cimex</taxon>
    </lineage>
</organism>
<dbReference type="GO" id="GO:0005737">
    <property type="term" value="C:cytoplasm"/>
    <property type="evidence" value="ECO:0007669"/>
    <property type="project" value="UniProtKB-SubCell"/>
</dbReference>